<dbReference type="RefSeq" id="WP_094604514.1">
    <property type="nucleotide sequence ID" value="NZ_CP155573.1"/>
</dbReference>
<evidence type="ECO:0000313" key="1">
    <source>
        <dbReference type="EMBL" id="XFO69017.1"/>
    </source>
</evidence>
<organism evidence="1 2">
    <name type="scientific">Sporomusa silvacetica DSM 10669</name>
    <dbReference type="NCBI Taxonomy" id="1123289"/>
    <lineage>
        <taxon>Bacteria</taxon>
        <taxon>Bacillati</taxon>
        <taxon>Bacillota</taxon>
        <taxon>Negativicutes</taxon>
        <taxon>Selenomonadales</taxon>
        <taxon>Sporomusaceae</taxon>
        <taxon>Sporomusa</taxon>
    </lineage>
</organism>
<gene>
    <name evidence="1" type="ORF">SPSIL_052450</name>
</gene>
<evidence type="ECO:0000313" key="2">
    <source>
        <dbReference type="Proteomes" id="UP000216752"/>
    </source>
</evidence>
<reference evidence="1" key="1">
    <citation type="submission" date="2024-05" db="EMBL/GenBank/DDBJ databases">
        <title>Isolation and characterization of Sporomusa carbonis sp. nov., a carboxydotrophic hydrogenogen in the genus of Sporomusa isolated from a charcoal burning pile.</title>
        <authorList>
            <person name="Boeer T."/>
            <person name="Rosenbaum F."/>
            <person name="Eysell L."/>
            <person name="Mueller V."/>
            <person name="Daniel R."/>
            <person name="Poehlein A."/>
        </authorList>
    </citation>
    <scope>NUCLEOTIDE SEQUENCE [LARGE SCALE GENOMIC DNA]</scope>
    <source>
        <strain evidence="1">DSM 10669</strain>
    </source>
</reference>
<name>A0ABZ3ITM0_9FIRM</name>
<accession>A0ABZ3ITM0</accession>
<dbReference type="Proteomes" id="UP000216752">
    <property type="component" value="Chromosome"/>
</dbReference>
<keyword evidence="2" id="KW-1185">Reference proteome</keyword>
<proteinExistence type="predicted"/>
<protein>
    <submittedName>
        <fullName evidence="1">Uncharacterized protein</fullName>
    </submittedName>
</protein>
<sequence length="118" mass="13654">MIDILSTARHNGILAVRESSFKYITYEDVDAFWLLGMYVMRLVNGYEMQEKSMRIIYRELVRGLPNEQKVSASLVHDFSICLKMRQAELPFVERAVKNLPQQVQAGIIEFAQRVIPSC</sequence>
<dbReference type="EMBL" id="CP155573">
    <property type="protein sequence ID" value="XFO69017.1"/>
    <property type="molecule type" value="Genomic_DNA"/>
</dbReference>